<dbReference type="PANTHER" id="PTHR46795:SF3">
    <property type="entry name" value="ABC TRANSPORTER PERMEASE"/>
    <property type="match status" value="1"/>
</dbReference>
<dbReference type="PIRSF" id="PIRSF018968">
    <property type="entry name" value="ABC_permease_BceB"/>
    <property type="match status" value="1"/>
</dbReference>
<comment type="subcellular location">
    <subcellularLocation>
        <location evidence="1 6">Cell membrane</location>
        <topology evidence="1 6">Multi-pass membrane protein</topology>
    </subcellularLocation>
</comment>
<name>A0ABU9DUG6_9BACL</name>
<reference evidence="8 9" key="1">
    <citation type="submission" date="2024-04" db="EMBL/GenBank/DDBJ databases">
        <title>draft genome sequnece of Paenibacillus filicis.</title>
        <authorList>
            <person name="Kim D.-U."/>
        </authorList>
    </citation>
    <scope>NUCLEOTIDE SEQUENCE [LARGE SCALE GENOMIC DNA]</scope>
    <source>
        <strain evidence="8 9">KACC14197</strain>
    </source>
</reference>
<feature type="transmembrane region" description="Helical" evidence="6">
    <location>
        <begin position="598"/>
        <end position="621"/>
    </location>
</feature>
<evidence type="ECO:0000313" key="8">
    <source>
        <dbReference type="EMBL" id="MEK8131896.1"/>
    </source>
</evidence>
<dbReference type="InterPro" id="IPR027022">
    <property type="entry name" value="ABC_permease_BceB-typ"/>
</dbReference>
<keyword evidence="5 6" id="KW-0472">Membrane</keyword>
<comment type="similarity">
    <text evidence="6">Belongs to the ABC-4 integral membrane protein family.</text>
</comment>
<feature type="transmembrane region" description="Helical" evidence="6">
    <location>
        <begin position="502"/>
        <end position="527"/>
    </location>
</feature>
<evidence type="ECO:0000259" key="7">
    <source>
        <dbReference type="Pfam" id="PF02687"/>
    </source>
</evidence>
<gene>
    <name evidence="8" type="ORF">WMW72_28705</name>
</gene>
<feature type="transmembrane region" description="Helical" evidence="6">
    <location>
        <begin position="247"/>
        <end position="270"/>
    </location>
</feature>
<dbReference type="EMBL" id="JBBPCC010000024">
    <property type="protein sequence ID" value="MEK8131896.1"/>
    <property type="molecule type" value="Genomic_DNA"/>
</dbReference>
<evidence type="ECO:0000256" key="5">
    <source>
        <dbReference type="ARBA" id="ARBA00023136"/>
    </source>
</evidence>
<evidence type="ECO:0000256" key="3">
    <source>
        <dbReference type="ARBA" id="ARBA00022692"/>
    </source>
</evidence>
<keyword evidence="4 6" id="KW-1133">Transmembrane helix</keyword>
<protein>
    <submittedName>
        <fullName evidence="8">FtsX-like permease family protein</fullName>
    </submittedName>
</protein>
<feature type="transmembrane region" description="Helical" evidence="6">
    <location>
        <begin position="194"/>
        <end position="220"/>
    </location>
</feature>
<feature type="transmembrane region" description="Helical" evidence="6">
    <location>
        <begin position="557"/>
        <end position="578"/>
    </location>
</feature>
<evidence type="ECO:0000313" key="9">
    <source>
        <dbReference type="Proteomes" id="UP001469365"/>
    </source>
</evidence>
<feature type="transmembrane region" description="Helical" evidence="6">
    <location>
        <begin position="62"/>
        <end position="89"/>
    </location>
</feature>
<dbReference type="InterPro" id="IPR052536">
    <property type="entry name" value="ABC-4_Integral_Memb_Prot"/>
</dbReference>
<dbReference type="PANTHER" id="PTHR46795">
    <property type="entry name" value="ABC TRANSPORTER PERMEASE-RELATED-RELATED"/>
    <property type="match status" value="1"/>
</dbReference>
<organism evidence="8 9">
    <name type="scientific">Paenibacillus filicis</name>
    <dbReference type="NCBI Taxonomy" id="669464"/>
    <lineage>
        <taxon>Bacteria</taxon>
        <taxon>Bacillati</taxon>
        <taxon>Bacillota</taxon>
        <taxon>Bacilli</taxon>
        <taxon>Bacillales</taxon>
        <taxon>Paenibacillaceae</taxon>
        <taxon>Paenibacillus</taxon>
    </lineage>
</organism>
<feature type="transmembrane region" description="Helical" evidence="6">
    <location>
        <begin position="18"/>
        <end position="41"/>
    </location>
</feature>
<keyword evidence="2 6" id="KW-1003">Cell membrane</keyword>
<comment type="caution">
    <text evidence="8">The sequence shown here is derived from an EMBL/GenBank/DDBJ whole genome shotgun (WGS) entry which is preliminary data.</text>
</comment>
<feature type="transmembrane region" description="Helical" evidence="6">
    <location>
        <begin position="109"/>
        <end position="133"/>
    </location>
</feature>
<feature type="domain" description="ABC3 transporter permease C-terminal" evidence="7">
    <location>
        <begin position="21"/>
        <end position="141"/>
    </location>
</feature>
<proteinExistence type="inferred from homology"/>
<dbReference type="InterPro" id="IPR003838">
    <property type="entry name" value="ABC3_permease_C"/>
</dbReference>
<keyword evidence="9" id="KW-1185">Reference proteome</keyword>
<dbReference type="Pfam" id="PF02687">
    <property type="entry name" value="FtsX"/>
    <property type="match status" value="1"/>
</dbReference>
<feature type="transmembrane region" description="Helical" evidence="6">
    <location>
        <begin position="163"/>
        <end position="182"/>
    </location>
</feature>
<evidence type="ECO:0000256" key="1">
    <source>
        <dbReference type="ARBA" id="ARBA00004651"/>
    </source>
</evidence>
<dbReference type="RefSeq" id="WP_341419022.1">
    <property type="nucleotide sequence ID" value="NZ_JBBPCC010000024.1"/>
</dbReference>
<evidence type="ECO:0000256" key="6">
    <source>
        <dbReference type="PIRNR" id="PIRNR018968"/>
    </source>
</evidence>
<evidence type="ECO:0000256" key="2">
    <source>
        <dbReference type="ARBA" id="ARBA00022475"/>
    </source>
</evidence>
<evidence type="ECO:0000256" key="4">
    <source>
        <dbReference type="ARBA" id="ARBA00022989"/>
    </source>
</evidence>
<accession>A0ABU9DUG6</accession>
<sequence>MLDINQSKKEIVDLITKFIGFISIFVAMILGFLIIYANHFLIRRRKKELGIYRTLGMGKNGISRILFTEILIIGTLSLGAGLLLGLFFSQGLSLFTATMFEVDTMKYRFIFSQSALLKTVGCFGIIFICVMLFNYVSISKYKLIDLLYASRKNESIKMTNKKLSTLLFFLSIMVLITAYILILRNGILEINEYFYGSMLLGAVGTFLFFKSLAGFAMQVVQSSGKVYFKNLIMFIARQINSKINTNFMTMAFICLMLFITIGILSSGLGINKGISKGLAFKTPYDATIRYLGESGNMTEQLQNHDIRLKDWAADYVEYKEYDTALPYDQLLDTQDLANLKQKTTYNMKFGARNLKAIRLTDYNKLMALQGKDTVDLGTNQYVLTFNQDDMAAAYSNFIKDKRIIKLGSTEFTPRYNHGIYVNIEVDYESRNYGTIVLQDHVVESLEPIPRSSRLSIQYKHNHNEEAANLVKGLLEKGPKDQDGYNLFHQISKAEVYASGQGLAMTFSFLGIYLGLVFLIASAAILALQQLSECADSMERYKLLRKIGAEEKMINKSIFIQIGIYFFTPLSLAVLHSVVGLKLAKDVVERFGTVSMASHIVFAAIFICIVYGGYFLATYIGARSMIKSSN</sequence>
<keyword evidence="6" id="KW-0813">Transport</keyword>
<keyword evidence="3 6" id="KW-0812">Transmembrane</keyword>
<dbReference type="Proteomes" id="UP001469365">
    <property type="component" value="Unassembled WGS sequence"/>
</dbReference>